<accession>A0AAD9QWM2</accession>
<feature type="domain" description="SAC" evidence="7">
    <location>
        <begin position="109"/>
        <end position="272"/>
    </location>
</feature>
<evidence type="ECO:0000256" key="2">
    <source>
        <dbReference type="ARBA" id="ARBA00036631"/>
    </source>
</evidence>
<dbReference type="GO" id="GO:0005783">
    <property type="term" value="C:endoplasmic reticulum"/>
    <property type="evidence" value="ECO:0007669"/>
    <property type="project" value="TreeGrafter"/>
</dbReference>
<name>A0AAD9QWM2_ACRCE</name>
<evidence type="ECO:0000256" key="5">
    <source>
        <dbReference type="ARBA" id="ARBA00041396"/>
    </source>
</evidence>
<dbReference type="PANTHER" id="PTHR45662">
    <property type="entry name" value="PHOSPHATIDYLINOSITIDE PHOSPHATASE SAC1"/>
    <property type="match status" value="1"/>
</dbReference>
<dbReference type="PANTHER" id="PTHR45662:SF2">
    <property type="entry name" value="PHOSPHATIDYLINOSITOL-3-PHOSPHATASE SAC1"/>
    <property type="match status" value="1"/>
</dbReference>
<reference evidence="8" key="2">
    <citation type="journal article" date="2023" name="Science">
        <title>Genomic signatures of disease resistance in endangered staghorn corals.</title>
        <authorList>
            <person name="Vollmer S.V."/>
            <person name="Selwyn J.D."/>
            <person name="Despard B.A."/>
            <person name="Roesel C.L."/>
        </authorList>
    </citation>
    <scope>NUCLEOTIDE SEQUENCE</scope>
    <source>
        <strain evidence="8">K2</strain>
    </source>
</reference>
<dbReference type="InterPro" id="IPR002013">
    <property type="entry name" value="SAC_dom"/>
</dbReference>
<reference evidence="8" key="1">
    <citation type="journal article" date="2023" name="G3 (Bethesda)">
        <title>Whole genome assembly and annotation of the endangered Caribbean coral Acropora cervicornis.</title>
        <authorList>
            <person name="Selwyn J.D."/>
            <person name="Vollmer S.V."/>
        </authorList>
    </citation>
    <scope>NUCLEOTIDE SEQUENCE</scope>
    <source>
        <strain evidence="8">K2</strain>
    </source>
</reference>
<dbReference type="GO" id="GO:0004438">
    <property type="term" value="F:phosphatidylinositol-3-phosphate phosphatase activity"/>
    <property type="evidence" value="ECO:0007669"/>
    <property type="project" value="UniProtKB-EC"/>
</dbReference>
<organism evidence="8 9">
    <name type="scientific">Acropora cervicornis</name>
    <name type="common">Staghorn coral</name>
    <dbReference type="NCBI Taxonomy" id="6130"/>
    <lineage>
        <taxon>Eukaryota</taxon>
        <taxon>Metazoa</taxon>
        <taxon>Cnidaria</taxon>
        <taxon>Anthozoa</taxon>
        <taxon>Hexacorallia</taxon>
        <taxon>Scleractinia</taxon>
        <taxon>Astrocoeniina</taxon>
        <taxon>Acroporidae</taxon>
        <taxon>Acropora</taxon>
    </lineage>
</organism>
<evidence type="ECO:0000256" key="3">
    <source>
        <dbReference type="ARBA" id="ARBA00036807"/>
    </source>
</evidence>
<proteinExistence type="predicted"/>
<dbReference type="GO" id="GO:0043812">
    <property type="term" value="F:phosphatidylinositol-4-phosphate phosphatase activity"/>
    <property type="evidence" value="ECO:0007669"/>
    <property type="project" value="TreeGrafter"/>
</dbReference>
<protein>
    <recommendedName>
        <fullName evidence="4">Phosphatidylinositol-3-phosphatase SAC1</fullName>
        <ecNumber evidence="1">3.1.3.64</ecNumber>
    </recommendedName>
    <alternativeName>
        <fullName evidence="6">Phosphatidylinositol-4-phosphate phosphatase</fullName>
    </alternativeName>
    <alternativeName>
        <fullName evidence="5">Suppressor of actin mutations 1-like protein</fullName>
    </alternativeName>
</protein>
<dbReference type="PROSITE" id="PS50275">
    <property type="entry name" value="SAC"/>
    <property type="match status" value="1"/>
</dbReference>
<comment type="catalytic activity">
    <reaction evidence="2">
        <text>a 1,2-diacyl-sn-glycero-3-phospho-(1D-myo-inositol-3-phosphate) + H2O = a 1,2-diacyl-sn-glycero-3-phospho-(1D-myo-inositol) + phosphate</text>
        <dbReference type="Rhea" id="RHEA:12316"/>
        <dbReference type="ChEBI" id="CHEBI:15377"/>
        <dbReference type="ChEBI" id="CHEBI:43474"/>
        <dbReference type="ChEBI" id="CHEBI:57880"/>
        <dbReference type="ChEBI" id="CHEBI:58088"/>
        <dbReference type="EC" id="3.1.3.64"/>
    </reaction>
    <physiologicalReaction direction="left-to-right" evidence="2">
        <dbReference type="Rhea" id="RHEA:12317"/>
    </physiologicalReaction>
</comment>
<dbReference type="GO" id="GO:0046856">
    <property type="term" value="P:phosphatidylinositol dephosphorylation"/>
    <property type="evidence" value="ECO:0007669"/>
    <property type="project" value="TreeGrafter"/>
</dbReference>
<dbReference type="Pfam" id="PF02383">
    <property type="entry name" value="Syja_N"/>
    <property type="match status" value="1"/>
</dbReference>
<evidence type="ECO:0000256" key="4">
    <source>
        <dbReference type="ARBA" id="ARBA00040795"/>
    </source>
</evidence>
<dbReference type="EMBL" id="JARQWQ010000012">
    <property type="protein sequence ID" value="KAK2568401.1"/>
    <property type="molecule type" value="Genomic_DNA"/>
</dbReference>
<evidence type="ECO:0000256" key="1">
    <source>
        <dbReference type="ARBA" id="ARBA00013038"/>
    </source>
</evidence>
<evidence type="ECO:0000256" key="6">
    <source>
        <dbReference type="ARBA" id="ARBA00041911"/>
    </source>
</evidence>
<keyword evidence="9" id="KW-1185">Reference proteome</keyword>
<evidence type="ECO:0000313" key="9">
    <source>
        <dbReference type="Proteomes" id="UP001249851"/>
    </source>
</evidence>
<dbReference type="AlphaFoldDB" id="A0AAD9QWM2"/>
<comment type="caution">
    <text evidence="8">The sequence shown here is derived from an EMBL/GenBank/DDBJ whole genome shotgun (WGS) entry which is preliminary data.</text>
</comment>
<dbReference type="Proteomes" id="UP001249851">
    <property type="component" value="Unassembled WGS sequence"/>
</dbReference>
<sequence>MLIGKSFICYTKADRDPVSVLLEIKGKPEILLFESGAIAELSQWEAESIKKSYSKVVDAYGEEEVSFFLVLVTGCNSVGKISDTEVFRITSTQFVPLQDGQDEEIISEVCKLLNSGTFYFSFCAGDQQPLDLTLCSQRRFEGCEPDNRNRSLHIHLQRFGIDCSQWLLRMMCGAVEIKTVYAGKTQAKACLLSRLSCERAGTRFNVRGTNDDGHVANFVETEQVIVLDDMTTSYVQTRGSVPVFWEQPGLQVGSHKVKISRGFEASSPAFDR</sequence>
<comment type="catalytic activity">
    <reaction evidence="3">
        <text>a 1,2-diacyl-sn-glycero-3-phospho-(1D-myo-inositol 4-phosphate) + H2O = a 1,2-diacyl-sn-glycero-3-phospho-(1D-myo-inositol) + phosphate</text>
        <dbReference type="Rhea" id="RHEA:55652"/>
        <dbReference type="ChEBI" id="CHEBI:15377"/>
        <dbReference type="ChEBI" id="CHEBI:43474"/>
        <dbReference type="ChEBI" id="CHEBI:57880"/>
        <dbReference type="ChEBI" id="CHEBI:58178"/>
    </reaction>
    <physiologicalReaction direction="left-to-right" evidence="3">
        <dbReference type="Rhea" id="RHEA:55653"/>
    </physiologicalReaction>
</comment>
<dbReference type="EC" id="3.1.3.64" evidence="1"/>
<evidence type="ECO:0000259" key="7">
    <source>
        <dbReference type="PROSITE" id="PS50275"/>
    </source>
</evidence>
<gene>
    <name evidence="8" type="ORF">P5673_007431</name>
</gene>
<evidence type="ECO:0000313" key="8">
    <source>
        <dbReference type="EMBL" id="KAK2568401.1"/>
    </source>
</evidence>